<protein>
    <submittedName>
        <fullName evidence="2">Uncharacterized protein</fullName>
    </submittedName>
</protein>
<name>A0A6G1JFZ0_9PLEO</name>
<evidence type="ECO:0000313" key="2">
    <source>
        <dbReference type="EMBL" id="KAF2689049.1"/>
    </source>
</evidence>
<sequence length="146" mass="16137">MNVLQSCTTTTITHLLASRSYPHPPSLLTLIEHLPYTNSSSFEDGYHSPRYHPARHPSTPPQAFQQRLPIQPDASAYPDPPQYTSVRASLSASKPAHSSLPIIEIRETYPPPTHLIQINAPRKAPQVILMAVLGPDFDSRALILGE</sequence>
<organism evidence="2 3">
    <name type="scientific">Lentithecium fluviatile CBS 122367</name>
    <dbReference type="NCBI Taxonomy" id="1168545"/>
    <lineage>
        <taxon>Eukaryota</taxon>
        <taxon>Fungi</taxon>
        <taxon>Dikarya</taxon>
        <taxon>Ascomycota</taxon>
        <taxon>Pezizomycotina</taxon>
        <taxon>Dothideomycetes</taxon>
        <taxon>Pleosporomycetidae</taxon>
        <taxon>Pleosporales</taxon>
        <taxon>Massarineae</taxon>
        <taxon>Lentitheciaceae</taxon>
        <taxon>Lentithecium</taxon>
    </lineage>
</organism>
<dbReference type="Proteomes" id="UP000799291">
    <property type="component" value="Unassembled WGS sequence"/>
</dbReference>
<dbReference type="EMBL" id="MU005572">
    <property type="protein sequence ID" value="KAF2689049.1"/>
    <property type="molecule type" value="Genomic_DNA"/>
</dbReference>
<keyword evidence="3" id="KW-1185">Reference proteome</keyword>
<evidence type="ECO:0000313" key="3">
    <source>
        <dbReference type="Proteomes" id="UP000799291"/>
    </source>
</evidence>
<evidence type="ECO:0000256" key="1">
    <source>
        <dbReference type="SAM" id="MobiDB-lite"/>
    </source>
</evidence>
<proteinExistence type="predicted"/>
<feature type="region of interest" description="Disordered" evidence="1">
    <location>
        <begin position="42"/>
        <end position="90"/>
    </location>
</feature>
<dbReference type="AlphaFoldDB" id="A0A6G1JFZ0"/>
<accession>A0A6G1JFZ0</accession>
<reference evidence="2" key="1">
    <citation type="journal article" date="2020" name="Stud. Mycol.">
        <title>101 Dothideomycetes genomes: a test case for predicting lifestyles and emergence of pathogens.</title>
        <authorList>
            <person name="Haridas S."/>
            <person name="Albert R."/>
            <person name="Binder M."/>
            <person name="Bloem J."/>
            <person name="Labutti K."/>
            <person name="Salamov A."/>
            <person name="Andreopoulos B."/>
            <person name="Baker S."/>
            <person name="Barry K."/>
            <person name="Bills G."/>
            <person name="Bluhm B."/>
            <person name="Cannon C."/>
            <person name="Castanera R."/>
            <person name="Culley D."/>
            <person name="Daum C."/>
            <person name="Ezra D."/>
            <person name="Gonzalez J."/>
            <person name="Henrissat B."/>
            <person name="Kuo A."/>
            <person name="Liang C."/>
            <person name="Lipzen A."/>
            <person name="Lutzoni F."/>
            <person name="Magnuson J."/>
            <person name="Mondo S."/>
            <person name="Nolan M."/>
            <person name="Ohm R."/>
            <person name="Pangilinan J."/>
            <person name="Park H.-J."/>
            <person name="Ramirez L."/>
            <person name="Alfaro M."/>
            <person name="Sun H."/>
            <person name="Tritt A."/>
            <person name="Yoshinaga Y."/>
            <person name="Zwiers L.-H."/>
            <person name="Turgeon B."/>
            <person name="Goodwin S."/>
            <person name="Spatafora J."/>
            <person name="Crous P."/>
            <person name="Grigoriev I."/>
        </authorList>
    </citation>
    <scope>NUCLEOTIDE SEQUENCE</scope>
    <source>
        <strain evidence="2">CBS 122367</strain>
    </source>
</reference>
<gene>
    <name evidence="2" type="ORF">K458DRAFT_123249</name>
</gene>